<evidence type="ECO:0000313" key="3">
    <source>
        <dbReference type="Proteomes" id="UP001295684"/>
    </source>
</evidence>
<gene>
    <name evidence="2" type="ORF">ECRASSUSDP1_LOCUS27752</name>
</gene>
<feature type="region of interest" description="Disordered" evidence="1">
    <location>
        <begin position="252"/>
        <end position="274"/>
    </location>
</feature>
<evidence type="ECO:0000256" key="1">
    <source>
        <dbReference type="SAM" id="MobiDB-lite"/>
    </source>
</evidence>
<sequence>MDVKDSGSQSQLSFIKNDDRSSESELDFMMPTNCAGITLISVTKNEKKYLNKSMNTKKVDSTNRSLLKRGLSDRMAQHLPKHFSNSKEIPKRKRRRVRPFSAVCRNTKVREPIIKREPEKVRKVVLKPSIINLTPNTCQRKKFISLKVEKGKRNQLRNSKKKTKKRRLVSANLGARLATISKNYNNIGRYSKTIEKENYLDKIQSGRAALKKVKTHQDINQDARDSWGKETLLELNEVQKLKGIQTNRETVFSNLSNENDKTTRDTKRSPKKRNRLSQVFSSVPINLPVNDYSENFTDTMNPKIDQNAQDRSIVIKTYSKISQNHQRKMQLEAVQNWGKKRQKSNMQRN</sequence>
<accession>A0AAD1Y7X0</accession>
<organism evidence="2 3">
    <name type="scientific">Euplotes crassus</name>
    <dbReference type="NCBI Taxonomy" id="5936"/>
    <lineage>
        <taxon>Eukaryota</taxon>
        <taxon>Sar</taxon>
        <taxon>Alveolata</taxon>
        <taxon>Ciliophora</taxon>
        <taxon>Intramacronucleata</taxon>
        <taxon>Spirotrichea</taxon>
        <taxon>Hypotrichia</taxon>
        <taxon>Euplotida</taxon>
        <taxon>Euplotidae</taxon>
        <taxon>Moneuplotes</taxon>
    </lineage>
</organism>
<dbReference type="AlphaFoldDB" id="A0AAD1Y7X0"/>
<protein>
    <submittedName>
        <fullName evidence="2">Uncharacterized protein</fullName>
    </submittedName>
</protein>
<comment type="caution">
    <text evidence="2">The sequence shown here is derived from an EMBL/GenBank/DDBJ whole genome shotgun (WGS) entry which is preliminary data.</text>
</comment>
<evidence type="ECO:0000313" key="2">
    <source>
        <dbReference type="EMBL" id="CAI2386148.1"/>
    </source>
</evidence>
<keyword evidence="3" id="KW-1185">Reference proteome</keyword>
<dbReference type="Proteomes" id="UP001295684">
    <property type="component" value="Unassembled WGS sequence"/>
</dbReference>
<reference evidence="2" key="1">
    <citation type="submission" date="2023-07" db="EMBL/GenBank/DDBJ databases">
        <authorList>
            <consortium name="AG Swart"/>
            <person name="Singh M."/>
            <person name="Singh A."/>
            <person name="Seah K."/>
            <person name="Emmerich C."/>
        </authorList>
    </citation>
    <scope>NUCLEOTIDE SEQUENCE</scope>
    <source>
        <strain evidence="2">DP1</strain>
    </source>
</reference>
<proteinExistence type="predicted"/>
<dbReference type="EMBL" id="CAMPGE010028638">
    <property type="protein sequence ID" value="CAI2386148.1"/>
    <property type="molecule type" value="Genomic_DNA"/>
</dbReference>
<name>A0AAD1Y7X0_EUPCR</name>
<feature type="compositionally biased region" description="Basic and acidic residues" evidence="1">
    <location>
        <begin position="258"/>
        <end position="268"/>
    </location>
</feature>